<name>A0A0R3PV44_ANGCS</name>
<dbReference type="EMBL" id="UYYA01004365">
    <property type="protein sequence ID" value="VDM61443.1"/>
    <property type="molecule type" value="Genomic_DNA"/>
</dbReference>
<protein>
    <submittedName>
        <fullName evidence="3">Transposase</fullName>
    </submittedName>
</protein>
<reference evidence="3" key="1">
    <citation type="submission" date="2017-02" db="UniProtKB">
        <authorList>
            <consortium name="WormBaseParasite"/>
        </authorList>
    </citation>
    <scope>IDENTIFICATION</scope>
</reference>
<dbReference type="AlphaFoldDB" id="A0A0R3PV44"/>
<organism evidence="3">
    <name type="scientific">Angiostrongylus costaricensis</name>
    <name type="common">Nematode worm</name>
    <dbReference type="NCBI Taxonomy" id="334426"/>
    <lineage>
        <taxon>Eukaryota</taxon>
        <taxon>Metazoa</taxon>
        <taxon>Ecdysozoa</taxon>
        <taxon>Nematoda</taxon>
        <taxon>Chromadorea</taxon>
        <taxon>Rhabditida</taxon>
        <taxon>Rhabditina</taxon>
        <taxon>Rhabditomorpha</taxon>
        <taxon>Strongyloidea</taxon>
        <taxon>Metastrongylidae</taxon>
        <taxon>Angiostrongylus</taxon>
    </lineage>
</organism>
<dbReference type="Proteomes" id="UP000267027">
    <property type="component" value="Unassembled WGS sequence"/>
</dbReference>
<evidence type="ECO:0000313" key="3">
    <source>
        <dbReference type="WBParaSite" id="ACOC_0000985701-mRNA-1"/>
    </source>
</evidence>
<accession>A0A0R3PV44</accession>
<dbReference type="WBParaSite" id="ACOC_0000985701-mRNA-1">
    <property type="protein sequence ID" value="ACOC_0000985701-mRNA-1"/>
    <property type="gene ID" value="ACOC_0000985701"/>
</dbReference>
<reference evidence="1 2" key="2">
    <citation type="submission" date="2018-11" db="EMBL/GenBank/DDBJ databases">
        <authorList>
            <consortium name="Pathogen Informatics"/>
        </authorList>
    </citation>
    <scope>NUCLEOTIDE SEQUENCE [LARGE SCALE GENOMIC DNA]</scope>
    <source>
        <strain evidence="1 2">Costa Rica</strain>
    </source>
</reference>
<proteinExistence type="predicted"/>
<keyword evidence="2" id="KW-1185">Reference proteome</keyword>
<evidence type="ECO:0000313" key="1">
    <source>
        <dbReference type="EMBL" id="VDM61443.1"/>
    </source>
</evidence>
<evidence type="ECO:0000313" key="2">
    <source>
        <dbReference type="Proteomes" id="UP000267027"/>
    </source>
</evidence>
<sequence length="80" mass="9284">MLQPVYPRALGRITRPAFNGIQDESKILKQQPKPHVELEGLRGWWMLRNKSNVRNVGIRTVDEKTGHHRITCSPVDRRVT</sequence>
<gene>
    <name evidence="1" type="ORF">ACOC_LOCUS9858</name>
</gene>